<dbReference type="AlphaFoldDB" id="A0AAD2HE25"/>
<proteinExistence type="predicted"/>
<keyword evidence="2" id="KW-1185">Reference proteome</keyword>
<comment type="caution">
    <text evidence="1">The sequence shown here is derived from an EMBL/GenBank/DDBJ whole genome shotgun (WGS) entry which is preliminary data.</text>
</comment>
<protein>
    <submittedName>
        <fullName evidence="1">Uncharacterized protein</fullName>
    </submittedName>
</protein>
<reference evidence="1" key="1">
    <citation type="submission" date="2023-11" db="EMBL/GenBank/DDBJ databases">
        <authorList>
            <person name="De Vega J J."/>
            <person name="De Vega J J."/>
        </authorList>
    </citation>
    <scope>NUCLEOTIDE SEQUENCE</scope>
</reference>
<evidence type="ECO:0000313" key="2">
    <source>
        <dbReference type="Proteomes" id="UP001295794"/>
    </source>
</evidence>
<sequence>MSSNSRLLVLSLHHEFPLLQPAVMMKSTFYVKLHHLHLHHQLEMPRFTLHPRLLLPNPQLGWQLVVLLLASIVSLHHLGGLQLRLLLLPGAPWQRSLKRSLKTSATMSCF</sequence>
<name>A0AAD2HE25_9AGAR</name>
<dbReference type="EMBL" id="CAVNYO010000401">
    <property type="protein sequence ID" value="CAK5274251.1"/>
    <property type="molecule type" value="Genomic_DNA"/>
</dbReference>
<dbReference type="Proteomes" id="UP001295794">
    <property type="component" value="Unassembled WGS sequence"/>
</dbReference>
<organism evidence="1 2">
    <name type="scientific">Mycena citricolor</name>
    <dbReference type="NCBI Taxonomy" id="2018698"/>
    <lineage>
        <taxon>Eukaryota</taxon>
        <taxon>Fungi</taxon>
        <taxon>Dikarya</taxon>
        <taxon>Basidiomycota</taxon>
        <taxon>Agaricomycotina</taxon>
        <taxon>Agaricomycetes</taxon>
        <taxon>Agaricomycetidae</taxon>
        <taxon>Agaricales</taxon>
        <taxon>Marasmiineae</taxon>
        <taxon>Mycenaceae</taxon>
        <taxon>Mycena</taxon>
    </lineage>
</organism>
<accession>A0AAD2HE25</accession>
<evidence type="ECO:0000313" key="1">
    <source>
        <dbReference type="EMBL" id="CAK5274251.1"/>
    </source>
</evidence>
<gene>
    <name evidence="1" type="ORF">MYCIT1_LOCUS21324</name>
</gene>